<evidence type="ECO:0000313" key="2">
    <source>
        <dbReference type="Proteomes" id="UP001203297"/>
    </source>
</evidence>
<dbReference type="EMBL" id="WTXG01000009">
    <property type="protein sequence ID" value="KAI0303307.1"/>
    <property type="molecule type" value="Genomic_DNA"/>
</dbReference>
<accession>A0AAD4M755</accession>
<dbReference type="Proteomes" id="UP001203297">
    <property type="component" value="Unassembled WGS sequence"/>
</dbReference>
<gene>
    <name evidence="1" type="ORF">B0F90DRAFT_1709954</name>
</gene>
<feature type="non-terminal residue" evidence="1">
    <location>
        <position position="63"/>
    </location>
</feature>
<sequence length="63" mass="7439">MIPTWRERITIEKVHINPGYCVHWTTSSWTHPSFLRYLALDFLPLPQTQYITTCLLTRGALSY</sequence>
<comment type="caution">
    <text evidence="1">The sequence shown here is derived from an EMBL/GenBank/DDBJ whole genome shotgun (WGS) entry which is preliminary data.</text>
</comment>
<protein>
    <submittedName>
        <fullName evidence="1">Uncharacterized protein</fullName>
    </submittedName>
</protein>
<dbReference type="AlphaFoldDB" id="A0AAD4M755"/>
<name>A0AAD4M755_9AGAM</name>
<proteinExistence type="predicted"/>
<organism evidence="1 2">
    <name type="scientific">Multifurca ochricompacta</name>
    <dbReference type="NCBI Taxonomy" id="376703"/>
    <lineage>
        <taxon>Eukaryota</taxon>
        <taxon>Fungi</taxon>
        <taxon>Dikarya</taxon>
        <taxon>Basidiomycota</taxon>
        <taxon>Agaricomycotina</taxon>
        <taxon>Agaricomycetes</taxon>
        <taxon>Russulales</taxon>
        <taxon>Russulaceae</taxon>
        <taxon>Multifurca</taxon>
    </lineage>
</organism>
<reference evidence="1" key="1">
    <citation type="journal article" date="2022" name="New Phytol.">
        <title>Evolutionary transition to the ectomycorrhizal habit in the genomes of a hyperdiverse lineage of mushroom-forming fungi.</title>
        <authorList>
            <person name="Looney B."/>
            <person name="Miyauchi S."/>
            <person name="Morin E."/>
            <person name="Drula E."/>
            <person name="Courty P.E."/>
            <person name="Kohler A."/>
            <person name="Kuo A."/>
            <person name="LaButti K."/>
            <person name="Pangilinan J."/>
            <person name="Lipzen A."/>
            <person name="Riley R."/>
            <person name="Andreopoulos W."/>
            <person name="He G."/>
            <person name="Johnson J."/>
            <person name="Nolan M."/>
            <person name="Tritt A."/>
            <person name="Barry K.W."/>
            <person name="Grigoriev I.V."/>
            <person name="Nagy L.G."/>
            <person name="Hibbett D."/>
            <person name="Henrissat B."/>
            <person name="Matheny P.B."/>
            <person name="Labbe J."/>
            <person name="Martin F.M."/>
        </authorList>
    </citation>
    <scope>NUCLEOTIDE SEQUENCE</scope>
    <source>
        <strain evidence="1">BPL690</strain>
    </source>
</reference>
<evidence type="ECO:0000313" key="1">
    <source>
        <dbReference type="EMBL" id="KAI0303307.1"/>
    </source>
</evidence>
<keyword evidence="2" id="KW-1185">Reference proteome</keyword>